<dbReference type="PANTHER" id="PTHR43179:SF12">
    <property type="entry name" value="GALACTOFURANOSYLTRANSFERASE GLFT2"/>
    <property type="match status" value="1"/>
</dbReference>
<dbReference type="KEGG" id="mew:MSWAN_0930"/>
<dbReference type="Proteomes" id="UP000009231">
    <property type="component" value="Chromosome"/>
</dbReference>
<evidence type="ECO:0000256" key="1">
    <source>
        <dbReference type="ARBA" id="ARBA00006739"/>
    </source>
</evidence>
<dbReference type="Gene3D" id="3.90.550.10">
    <property type="entry name" value="Spore Coat Polysaccharide Biosynthesis Protein SpsA, Chain A"/>
    <property type="match status" value="1"/>
</dbReference>
<dbReference type="EMBL" id="CP002772">
    <property type="protein sequence ID" value="AEG17955.1"/>
    <property type="molecule type" value="Genomic_DNA"/>
</dbReference>
<dbReference type="HOGENOM" id="CLU_023845_4_1_2"/>
<gene>
    <name evidence="5" type="ordered locus">MSWAN_0930</name>
</gene>
<evidence type="ECO:0000313" key="6">
    <source>
        <dbReference type="Proteomes" id="UP000009231"/>
    </source>
</evidence>
<organism evidence="5 6">
    <name type="scientific">Methanobacterium paludis (strain DSM 25820 / JCM 18151 / SWAN1)</name>
    <dbReference type="NCBI Taxonomy" id="868131"/>
    <lineage>
        <taxon>Archaea</taxon>
        <taxon>Methanobacteriati</taxon>
        <taxon>Methanobacteriota</taxon>
        <taxon>Methanomada group</taxon>
        <taxon>Methanobacteria</taxon>
        <taxon>Methanobacteriales</taxon>
        <taxon>Methanobacteriaceae</taxon>
        <taxon>Methanobacterium</taxon>
    </lineage>
</organism>
<evidence type="ECO:0000313" key="5">
    <source>
        <dbReference type="EMBL" id="AEG17955.1"/>
    </source>
</evidence>
<dbReference type="InterPro" id="IPR029044">
    <property type="entry name" value="Nucleotide-diphossugar_trans"/>
</dbReference>
<evidence type="ECO:0000256" key="2">
    <source>
        <dbReference type="ARBA" id="ARBA00022676"/>
    </source>
</evidence>
<keyword evidence="2" id="KW-0328">Glycosyltransferase</keyword>
<proteinExistence type="inferred from homology"/>
<dbReference type="CDD" id="cd04186">
    <property type="entry name" value="GT_2_like_c"/>
    <property type="match status" value="1"/>
</dbReference>
<dbReference type="STRING" id="868131.MSWAN_0930"/>
<dbReference type="Pfam" id="PF00535">
    <property type="entry name" value="Glycos_transf_2"/>
    <property type="match status" value="1"/>
</dbReference>
<dbReference type="Pfam" id="PF13641">
    <property type="entry name" value="Glyco_tranf_2_3"/>
    <property type="match status" value="1"/>
</dbReference>
<dbReference type="GO" id="GO:0016757">
    <property type="term" value="F:glycosyltransferase activity"/>
    <property type="evidence" value="ECO:0007669"/>
    <property type="project" value="UniProtKB-KW"/>
</dbReference>
<evidence type="ECO:0000259" key="4">
    <source>
        <dbReference type="Pfam" id="PF00535"/>
    </source>
</evidence>
<sequence>MSFSDDVPRVAVIILNWNGWEDTIECLESLYQINYPNYQVILIDNASTDDSIQEIRKYCQGTLKPQSKFYTYQTKNKPIKITEYTEKEVKNLEIFESHNFKPDKNLILIKNFDNHGFAGGNNIGMQFALEKIQVDYVLLLNNDTLADKNFITELINASEKEPKIGIAGSKLLNAYDTEIIDSTGHIIKWGRIVDRGHGEIDKNQYDHKKDVVGAMAAAALYKSHMLKEVGLLDESFITLGEDAELSMRSHKFGWKAKFVPESIVYHKRGKSITKRDVINRMTVLSTKNTTENVLRYGTSKEKVFYSFVLIKEGMFVVFGSLLKRNTMKTWDYTKLILKSYKKIICSLFKS</sequence>
<dbReference type="eggNOG" id="arCOG01383">
    <property type="taxonomic scope" value="Archaea"/>
</dbReference>
<dbReference type="OrthoDB" id="46222at2157"/>
<dbReference type="PANTHER" id="PTHR43179">
    <property type="entry name" value="RHAMNOSYLTRANSFERASE WBBL"/>
    <property type="match status" value="1"/>
</dbReference>
<dbReference type="SUPFAM" id="SSF53448">
    <property type="entry name" value="Nucleotide-diphospho-sugar transferases"/>
    <property type="match status" value="1"/>
</dbReference>
<dbReference type="RefSeq" id="WP_013825457.1">
    <property type="nucleotide sequence ID" value="NC_015574.1"/>
</dbReference>
<keyword evidence="6" id="KW-1185">Reference proteome</keyword>
<dbReference type="GeneID" id="10668432"/>
<accession>F6D2M1</accession>
<dbReference type="InterPro" id="IPR001173">
    <property type="entry name" value="Glyco_trans_2-like"/>
</dbReference>
<evidence type="ECO:0000256" key="3">
    <source>
        <dbReference type="ARBA" id="ARBA00022679"/>
    </source>
</evidence>
<dbReference type="AlphaFoldDB" id="F6D2M1"/>
<feature type="domain" description="Glycosyltransferase 2-like" evidence="4">
    <location>
        <begin position="12"/>
        <end position="76"/>
    </location>
</feature>
<reference evidence="5 6" key="1">
    <citation type="journal article" date="2014" name="Int. J. Syst. Evol. Microbiol.">
        <title>Methanobacterium paludis sp. nov. and a novel strain of Methanobacterium lacus isolated from northern peatlands.</title>
        <authorList>
            <person name="Cadillo-Quiroz H."/>
            <person name="Brauer S.L."/>
            <person name="Goodson N."/>
            <person name="Yavitt J.B."/>
            <person name="Zinder S.H."/>
        </authorList>
    </citation>
    <scope>NUCLEOTIDE SEQUENCE [LARGE SCALE GENOMIC DNA]</scope>
    <source>
        <strain evidence="6">DSM 25820 / JCM 18151 / SWAN1</strain>
    </source>
</reference>
<comment type="similarity">
    <text evidence="1">Belongs to the glycosyltransferase 2 family.</text>
</comment>
<keyword evidence="3 5" id="KW-0808">Transferase</keyword>
<protein>
    <submittedName>
        <fullName evidence="5">Glycosyl transferase family 2</fullName>
    </submittedName>
</protein>
<name>F6D2M1_METPW</name>